<dbReference type="OrthoDB" id="10644273at2759"/>
<name>A0A1J4JK37_9EUKA</name>
<dbReference type="SUPFAM" id="SSF49899">
    <property type="entry name" value="Concanavalin A-like lectins/glucanases"/>
    <property type="match status" value="1"/>
</dbReference>
<dbReference type="SMART" id="SM01026">
    <property type="entry name" value="Beach"/>
    <property type="match status" value="1"/>
</dbReference>
<dbReference type="Pfam" id="PF02138">
    <property type="entry name" value="Beach"/>
    <property type="match status" value="1"/>
</dbReference>
<feature type="domain" description="BEACH" evidence="1">
    <location>
        <begin position="1882"/>
        <end position="2167"/>
    </location>
</feature>
<evidence type="ECO:0000313" key="2">
    <source>
        <dbReference type="EMBL" id="OHS98977.1"/>
    </source>
</evidence>
<dbReference type="InterPro" id="IPR015943">
    <property type="entry name" value="WD40/YVTN_repeat-like_dom_sf"/>
</dbReference>
<dbReference type="InterPro" id="IPR050865">
    <property type="entry name" value="BEACH_Domain"/>
</dbReference>
<dbReference type="SUPFAM" id="SSF81837">
    <property type="entry name" value="BEACH domain"/>
    <property type="match status" value="1"/>
</dbReference>
<dbReference type="InterPro" id="IPR000409">
    <property type="entry name" value="BEACH_dom"/>
</dbReference>
<accession>A0A1J4JK37</accession>
<keyword evidence="3" id="KW-1185">Reference proteome</keyword>
<dbReference type="GeneID" id="94844497"/>
<dbReference type="PANTHER" id="PTHR13743:SF123">
    <property type="entry name" value="PROTEIN FAN"/>
    <property type="match status" value="1"/>
</dbReference>
<dbReference type="CDD" id="cd06071">
    <property type="entry name" value="Beach"/>
    <property type="match status" value="1"/>
</dbReference>
<dbReference type="PANTHER" id="PTHR13743">
    <property type="entry name" value="BEIGE/BEACH-RELATED"/>
    <property type="match status" value="1"/>
</dbReference>
<dbReference type="InterPro" id="IPR036322">
    <property type="entry name" value="WD40_repeat_dom_sf"/>
</dbReference>
<dbReference type="InterPro" id="IPR013320">
    <property type="entry name" value="ConA-like_dom_sf"/>
</dbReference>
<dbReference type="PROSITE" id="PS50197">
    <property type="entry name" value="BEACH"/>
    <property type="match status" value="1"/>
</dbReference>
<evidence type="ECO:0000313" key="3">
    <source>
        <dbReference type="Proteomes" id="UP000179807"/>
    </source>
</evidence>
<dbReference type="VEuPathDB" id="TrichDB:TRFO_34673"/>
<dbReference type="InterPro" id="IPR036372">
    <property type="entry name" value="BEACH_dom_sf"/>
</dbReference>
<dbReference type="SUPFAM" id="SSF50978">
    <property type="entry name" value="WD40 repeat-like"/>
    <property type="match status" value="1"/>
</dbReference>
<reference evidence="2" key="1">
    <citation type="submission" date="2016-10" db="EMBL/GenBank/DDBJ databases">
        <authorList>
            <person name="Benchimol M."/>
            <person name="Almeida L.G."/>
            <person name="Vasconcelos A.T."/>
            <person name="Perreira-Neves A."/>
            <person name="Rosa I.A."/>
            <person name="Tasca T."/>
            <person name="Bogo M.R."/>
            <person name="de Souza W."/>
        </authorList>
    </citation>
    <scope>NUCLEOTIDE SEQUENCE [LARGE SCALE GENOMIC DNA]</scope>
    <source>
        <strain evidence="2">K</strain>
    </source>
</reference>
<gene>
    <name evidence="2" type="ORF">TRFO_34673</name>
</gene>
<dbReference type="Gene3D" id="2.130.10.10">
    <property type="entry name" value="YVTN repeat-like/Quinoprotein amine dehydrogenase"/>
    <property type="match status" value="1"/>
</dbReference>
<evidence type="ECO:0000259" key="1">
    <source>
        <dbReference type="PROSITE" id="PS50197"/>
    </source>
</evidence>
<dbReference type="EMBL" id="MLAK01001029">
    <property type="protein sequence ID" value="OHS98977.1"/>
    <property type="molecule type" value="Genomic_DNA"/>
</dbReference>
<protein>
    <recommendedName>
        <fullName evidence="1">BEACH domain-containing protein</fullName>
    </recommendedName>
</protein>
<proteinExistence type="predicted"/>
<dbReference type="Proteomes" id="UP000179807">
    <property type="component" value="Unassembled WGS sequence"/>
</dbReference>
<dbReference type="Gene3D" id="1.10.1540.10">
    <property type="entry name" value="BEACH domain"/>
    <property type="match status" value="1"/>
</dbReference>
<sequence>MFNTGVNEQIIDTIKLLLTEAQTSDEVTRCQLILQTNQFFPQVLKNAKKTSKFFSSLVQASCQFIKIMTPNLKLFLVDDEKAKVISTIMTMFLNSCVAENTAQDMSFFVISFAFNDFSQLPSTKVFEPFLLSFFSNPLFAVPFEVAGGLLALWELLMNENKSYLCGIIFPEITKTIHLYFQSDNPEPAVAFLQHVNANFMKIPETNVFLSFQFLFDLIFHSRHHLLFKFIEIGGFKTINKYILEKNDPQLIIVYQMFRPMCTEMPPNSVVHPIIAELFSLIITKNVTKDVKIAALTQLYQAIGQFPRNQCPIRPKDLHLLGISFKNDKDSLLLFFRICSVISSTYDFDMTPTFPDFQVLCTFKLAIENDVQILFEMFKKIGNKFTPYSLDFFSSLTNSITNDEFKGLIKKYPIIVGLLSNCFLGQATNEKLLHHIFSFVPNLNIKENTLVSLILKSPTNIEILLNFLKSSTDAAVINALFKFMIHIFASSSMHRSIFNNLHCLQHLATVKAPPGLIFDLFVSLSGRHFSVLLDRDVAEFLKSVNFFQMSTDSIYRLAFAIFQNSPITNPFLVFPSILSRCGDFKITSPYDMWLCGQYGIETWLKETGKKIDEFPCIVDIAQRYILPKHVQIFFEFPKLFSESCSDIFGSTPLFEFPKDLIHTKISIPVSNEIRSISFWFFFKEYPPASQNICTFNNISFYATGNELFINKKLITEYPINRWYHVVISMTDRMAATVFLNARNVFTATASQSGTMIFGGDKNPGYWFLGGAIRLYKTTVPQPIVEKLYNRGVRSVIKLDENTEHNIITPTTFIPLFNDPKQSEWLSENSRPVPSFSFIYHINHAYRGGTCPLTLIFQRLQEKKIEECTHLLNALCSLQQLGYSSWAPNIFAVRMSAIFLLCPQLFDSNTFTNVLSCFTSDLTDTIMWDSILSFLLDFSLFNSSHKSFIISKMFEYVAQFSIDDKISTMLAHFIFHVLELVDCDESDSDALLALIYKIKPSSNQVARLIASLPDFKDHFSNPTMKYKPVFEGHIYQTLLDYILRNPEGFTHYYLVYIIPLLDAIKLIMTLIPGKIPLSDRQKMLYYFLSKTAMKESWDVIISLIVNNKVNVQKNALFNFKVEHEFHHLLIVYLSFVGIHALNNKDDQFYHKLWPKMLKLTISIIPDIQDLSRSLLFAIDQLLSFGKLSRFLSVFPFVPSLTDPEKIADFALSEGQPFPETRSKNDTHPTFPNVDSIVEETRNKVLGLLPEKRYLLPPNSDQFITSHREKYTESFIDETVKANTEVYWADWNAIMPPRTFKIEAVEKSSYMRDSLKLSAAIILNVISKPDIFKSGFVHVMLNNALMNTKLSIYIFRSLFFEICQQCIIKKVFDQFIVNFICFSIGEGWFKNKIIEVLGIMLNLLAKVESPVSRTFGTYIILSFSLIQKSQVPDLLKLFVTYRDLIFSKESLKREQFIFMLFDRLKTYVDEFKEHVVPVCQIFADALPPLINVKDEKCEENLIYNYLILALKMMAKSGAASLNQLSLDEPELDSFFREKYEEVRESFDERLRQNVVKNLTVNADRRIKLATIFFQQADELTRNANNSIVQNISISSIIRFHEREMLLFDEDNFLRMRERLLTPHQYFKVSLTKTKTLSLLSDPVYPTRRLEKSPMLYKIPEFPAVNVTDVSPDLPFVEEQLTILPSILTGQLEIDYQPYEILMMHSPNQLNLTFSYHFEIDDWLLLAILQNTVNRGEKFLFLENVSLLYGLDPLSGVVMLNENYMFFVEGLRATETGIRFAPSTMPNALYSFYISYMISGYFGQCYLFSGHPILQLPKSLIVSCTPHLWLQEPISVEVNFLFGWSFIMIAESSKVFKKLGKFLSDTVDTNYSFFPPPSNVPSPIRSGRLLRSSLKELSKDWVDESLDNFTYLCCLNRLGSRSFLDFSQYFVFPWVFSEYKEVKDVDDLPTRPLNLPMGQIGQDRLERFDSIFEDSGTHFYGTHYMHLGVVLFYLFRNDPFCLFSIYFHHGYDHPNRVFHDIPEAWNSAAIMHPTDVKEIVPQMFCVPEFLTNTSSLPLTSTTDGRPVDNVTLAKWATNPRDFIYKQRYALESEKISLHINEWIDLIFGYKSRGEASVEAKNVYQPLCYPESKESGADYDENDAIDREAAITCIINFGQCAKQLFKSPHQVRTKSFLVKTHIMTDPSKLTHQRINPKEFTWPIGDVSIQGSNICTASNVSKLLFGSLIRYSSQRGAMVKQKESGAPVIPLFDAFNSIDFFVLSPDGAVAVLFQKEGSFTVYTLTYEKGEVNGGRLMMRLQTLSNVYSASVSTLHFLIVASCGETVQRFDLGLQAEVEPIQVGFFARRVAIDDKAALIIIGGDKELGIWSISGQFLMKKNIDSPVSVIAVSGLDEYIKNRFFITGHLNGYVQFWAVDYTNNEIIQLKSTKIFNRPVLRISIDDDSRRAVATSWTEMYVFDYFGSNAPQLKKEYAIECSNCGEVLTQKPKICSHCHRFYCSKCDPQSPNKLCLQCNQIQSYDPGAELVL</sequence>
<organism evidence="2 3">
    <name type="scientific">Tritrichomonas foetus</name>
    <dbReference type="NCBI Taxonomy" id="1144522"/>
    <lineage>
        <taxon>Eukaryota</taxon>
        <taxon>Metamonada</taxon>
        <taxon>Parabasalia</taxon>
        <taxon>Tritrichomonadida</taxon>
        <taxon>Tritrichomonadidae</taxon>
        <taxon>Tritrichomonas</taxon>
    </lineage>
</organism>
<dbReference type="RefSeq" id="XP_068352114.1">
    <property type="nucleotide sequence ID" value="XM_068509793.1"/>
</dbReference>
<comment type="caution">
    <text evidence="2">The sequence shown here is derived from an EMBL/GenBank/DDBJ whole genome shotgun (WGS) entry which is preliminary data.</text>
</comment>